<dbReference type="Gene3D" id="1.10.260.40">
    <property type="entry name" value="lambda repressor-like DNA-binding domains"/>
    <property type="match status" value="1"/>
</dbReference>
<gene>
    <name evidence="3" type="ORF">QO034_08575</name>
</gene>
<dbReference type="SUPFAM" id="SSF47413">
    <property type="entry name" value="lambda repressor-like DNA-binding domains"/>
    <property type="match status" value="1"/>
</dbReference>
<protein>
    <submittedName>
        <fullName evidence="3">Helix-turn-helix domain-containing protein</fullName>
    </submittedName>
</protein>
<dbReference type="PROSITE" id="PS50943">
    <property type="entry name" value="HTH_CROC1"/>
    <property type="match status" value="1"/>
</dbReference>
<evidence type="ECO:0000256" key="1">
    <source>
        <dbReference type="ARBA" id="ARBA00023125"/>
    </source>
</evidence>
<keyword evidence="1" id="KW-0238">DNA-binding</keyword>
<reference evidence="3 4" key="1">
    <citation type="submission" date="2023-05" db="EMBL/GenBank/DDBJ databases">
        <title>Sedimentitalea sp. nov. JM2-8.</title>
        <authorList>
            <person name="Huang J."/>
        </authorList>
    </citation>
    <scope>NUCLEOTIDE SEQUENCE [LARGE SCALE GENOMIC DNA]</scope>
    <source>
        <strain evidence="3 4">JM2-8</strain>
    </source>
</reference>
<name>A0ABT7FDV8_9RHOB</name>
<dbReference type="InterPro" id="IPR010982">
    <property type="entry name" value="Lambda_DNA-bd_dom_sf"/>
</dbReference>
<sequence length="133" mass="14518">MSDENTDWYGPDSATFGDRVAGAREATGMTQAQLARRLGIKKATLVSWENDMAEPRANKLSMLAGLLNVSIMWLLTGEGDGMSGPADDVQDAPDLSDVLAELREIRASMRSNAERAARVEKKLRMLIQPAEQP</sequence>
<dbReference type="Proteomes" id="UP001227126">
    <property type="component" value="Unassembled WGS sequence"/>
</dbReference>
<dbReference type="InterPro" id="IPR001387">
    <property type="entry name" value="Cro/C1-type_HTH"/>
</dbReference>
<evidence type="ECO:0000313" key="4">
    <source>
        <dbReference type="Proteomes" id="UP001227126"/>
    </source>
</evidence>
<keyword evidence="4" id="KW-1185">Reference proteome</keyword>
<organism evidence="3 4">
    <name type="scientific">Sedimentitalea xiamensis</name>
    <dbReference type="NCBI Taxonomy" id="3050037"/>
    <lineage>
        <taxon>Bacteria</taxon>
        <taxon>Pseudomonadati</taxon>
        <taxon>Pseudomonadota</taxon>
        <taxon>Alphaproteobacteria</taxon>
        <taxon>Rhodobacterales</taxon>
        <taxon>Paracoccaceae</taxon>
        <taxon>Sedimentitalea</taxon>
    </lineage>
</organism>
<feature type="domain" description="HTH cro/C1-type" evidence="2">
    <location>
        <begin position="20"/>
        <end position="74"/>
    </location>
</feature>
<evidence type="ECO:0000313" key="3">
    <source>
        <dbReference type="EMBL" id="MDK3073160.1"/>
    </source>
</evidence>
<dbReference type="RefSeq" id="WP_284485094.1">
    <property type="nucleotide sequence ID" value="NZ_JASNJE010000007.1"/>
</dbReference>
<evidence type="ECO:0000259" key="2">
    <source>
        <dbReference type="PROSITE" id="PS50943"/>
    </source>
</evidence>
<dbReference type="PANTHER" id="PTHR46558">
    <property type="entry name" value="TRACRIPTIONAL REGULATORY PROTEIN-RELATED-RELATED"/>
    <property type="match status" value="1"/>
</dbReference>
<accession>A0ABT7FDV8</accession>
<dbReference type="SMART" id="SM00530">
    <property type="entry name" value="HTH_XRE"/>
    <property type="match status" value="1"/>
</dbReference>
<dbReference type="CDD" id="cd00093">
    <property type="entry name" value="HTH_XRE"/>
    <property type="match status" value="1"/>
</dbReference>
<dbReference type="PANTHER" id="PTHR46558:SF13">
    <property type="entry name" value="HTH-TYPE TRANSCRIPTIONAL REGULATOR IMMR"/>
    <property type="match status" value="1"/>
</dbReference>
<dbReference type="EMBL" id="JASNJE010000007">
    <property type="protein sequence ID" value="MDK3073160.1"/>
    <property type="molecule type" value="Genomic_DNA"/>
</dbReference>
<dbReference type="Pfam" id="PF01381">
    <property type="entry name" value="HTH_3"/>
    <property type="match status" value="1"/>
</dbReference>
<proteinExistence type="predicted"/>
<comment type="caution">
    <text evidence="3">The sequence shown here is derived from an EMBL/GenBank/DDBJ whole genome shotgun (WGS) entry which is preliminary data.</text>
</comment>